<dbReference type="Proteomes" id="UP000232003">
    <property type="component" value="Chromosome"/>
</dbReference>
<dbReference type="KEGG" id="nfl:COO91_00074"/>
<accession>A0A2K8SFM7</accession>
<organism evidence="2 3">
    <name type="scientific">Nostoc flagelliforme CCNUN1</name>
    <dbReference type="NCBI Taxonomy" id="2038116"/>
    <lineage>
        <taxon>Bacteria</taxon>
        <taxon>Bacillati</taxon>
        <taxon>Cyanobacteriota</taxon>
        <taxon>Cyanophyceae</taxon>
        <taxon>Nostocales</taxon>
        <taxon>Nostocaceae</taxon>
        <taxon>Nostoc</taxon>
    </lineage>
</organism>
<dbReference type="AlphaFoldDB" id="A0A2K8SFM7"/>
<keyword evidence="3" id="KW-1185">Reference proteome</keyword>
<name>A0A2K8SFM7_9NOSO</name>
<proteinExistence type="predicted"/>
<sequence length="90" mass="10385">MRFTAAICQELDRINRENWRQATQQQFERYKNQVDIATGAIAQSHSLAVTNRTSNDDREVAQRKAEIEAISPEQWEAMNKAYLVGSNKDE</sequence>
<protein>
    <submittedName>
        <fullName evidence="2">Uncharacterized protein</fullName>
    </submittedName>
</protein>
<evidence type="ECO:0000313" key="2">
    <source>
        <dbReference type="EMBL" id="AUB34261.1"/>
    </source>
</evidence>
<dbReference type="KEGG" id="nfl:COO91_00010"/>
<evidence type="ECO:0000313" key="3">
    <source>
        <dbReference type="Proteomes" id="UP000232003"/>
    </source>
</evidence>
<dbReference type="EMBL" id="CP024785">
    <property type="protein sequence ID" value="AUB34261.1"/>
    <property type="molecule type" value="Genomic_DNA"/>
</dbReference>
<evidence type="ECO:0000313" key="1">
    <source>
        <dbReference type="EMBL" id="AUB34200.1"/>
    </source>
</evidence>
<gene>
    <name evidence="1" type="ORF">COO91_00010</name>
    <name evidence="2" type="ORF">COO91_00074</name>
</gene>
<reference evidence="2 3" key="1">
    <citation type="submission" date="2017-11" db="EMBL/GenBank/DDBJ databases">
        <title>Complete genome of a free-living desiccation-tolerant cyanobacterium and its photosynthetic adaptation to extreme terrestrial habitat.</title>
        <authorList>
            <person name="Shang J."/>
        </authorList>
    </citation>
    <scope>NUCLEOTIDE SEQUENCE [LARGE SCALE GENOMIC DNA]</scope>
    <source>
        <strain evidence="2 3">CCNUN1</strain>
    </source>
</reference>
<dbReference type="EMBL" id="CP024785">
    <property type="protein sequence ID" value="AUB34200.1"/>
    <property type="molecule type" value="Genomic_DNA"/>
</dbReference>